<dbReference type="EMBL" id="JAATIP010000064">
    <property type="protein sequence ID" value="KAF4380668.1"/>
    <property type="molecule type" value="Genomic_DNA"/>
</dbReference>
<dbReference type="SUPFAM" id="SSF56219">
    <property type="entry name" value="DNase I-like"/>
    <property type="match status" value="1"/>
</dbReference>
<gene>
    <name evidence="2" type="ORF">F8388_017022</name>
</gene>
<evidence type="ECO:0000313" key="3">
    <source>
        <dbReference type="Proteomes" id="UP000525078"/>
    </source>
</evidence>
<dbReference type="Pfam" id="PF13966">
    <property type="entry name" value="zf-RVT"/>
    <property type="match status" value="1"/>
</dbReference>
<dbReference type="InterPro" id="IPR036691">
    <property type="entry name" value="Endo/exonu/phosph_ase_sf"/>
</dbReference>
<comment type="caution">
    <text evidence="2">The sequence shown here is derived from an EMBL/GenBank/DDBJ whole genome shotgun (WGS) entry which is preliminary data.</text>
</comment>
<dbReference type="PANTHER" id="PTHR35218:SF9">
    <property type="entry name" value="ENDONUCLEASE_EXONUCLEASE_PHOSPHATASE DOMAIN-CONTAINING PROTEIN"/>
    <property type="match status" value="1"/>
</dbReference>
<sequence>MKFAAFVDSKVVATLLAFVGSTTAVCVASSALMSSAMAAASETLVAYVASMVSKAYVAYAVSAAYKAFVVNVTSVAYAPSSASVVSVAASVVCVAWKVVAPSMVCAAWKVDVASVVCAAWKVAATSVVYAAWKAVAALMASDASNVVAASTILNLQNQNLEHKNRNFSRKEEFGVSSKKVMSIVSWNVRGLNGDIALRQTKLLLKYHKAFVIFFMETKLAEGKLDYMKKCLGFEEGYEVPRNGLSGGLMLLWKGNVEISNIRSSSNHISCFIRLESQVLAWHFCGLYGDPKERLDWVMVNEAWTEMFPINTLTHLDYYHSDHRALIVNMQERTDNSLKIMRKRPRFRFENMWAKESECQSIIKDSWSSSSTSSINAITRMVLNKEEDEYYNIIKYVDKYSLDLIPKLLSISSTPDSQLILSIPITLYEHDDDWLWHFTSHGHYSVKSGYNLAIGGENLQPSSSNEVMAAWWSAYWAIKIPKKILHFGWKGFHEILPSFSGLFRRQSSSHSNCPICGFGNDTNAHAIFWCSFSQVIWKEMSFPFLASPKEDLTFKGVLLYASEILEKEDFEKVLISAWTIWFERNKKSHGRTIRTPHQIKIWISSYYNEICRERNKTKKGVSTGCTSEQSNTETEVNSYKLFVDAAISTPQNVIGFGAVIFSSDKQMKAALSKPLQGIKR</sequence>
<dbReference type="AlphaFoldDB" id="A0A7J6GCX0"/>
<organism evidence="2 3">
    <name type="scientific">Cannabis sativa</name>
    <name type="common">Hemp</name>
    <name type="synonym">Marijuana</name>
    <dbReference type="NCBI Taxonomy" id="3483"/>
    <lineage>
        <taxon>Eukaryota</taxon>
        <taxon>Viridiplantae</taxon>
        <taxon>Streptophyta</taxon>
        <taxon>Embryophyta</taxon>
        <taxon>Tracheophyta</taxon>
        <taxon>Spermatophyta</taxon>
        <taxon>Magnoliopsida</taxon>
        <taxon>eudicotyledons</taxon>
        <taxon>Gunneridae</taxon>
        <taxon>Pentapetalae</taxon>
        <taxon>rosids</taxon>
        <taxon>fabids</taxon>
        <taxon>Rosales</taxon>
        <taxon>Cannabaceae</taxon>
        <taxon>Cannabis</taxon>
    </lineage>
</organism>
<reference evidence="2 3" key="1">
    <citation type="journal article" date="2020" name="bioRxiv">
        <title>Sequence and annotation of 42 cannabis genomes reveals extensive copy number variation in cannabinoid synthesis and pathogen resistance genes.</title>
        <authorList>
            <person name="Mckernan K.J."/>
            <person name="Helbert Y."/>
            <person name="Kane L.T."/>
            <person name="Ebling H."/>
            <person name="Zhang L."/>
            <person name="Liu B."/>
            <person name="Eaton Z."/>
            <person name="Mclaughlin S."/>
            <person name="Kingan S."/>
            <person name="Baybayan P."/>
            <person name="Concepcion G."/>
            <person name="Jordan M."/>
            <person name="Riva A."/>
            <person name="Barbazuk W."/>
            <person name="Harkins T."/>
        </authorList>
    </citation>
    <scope>NUCLEOTIDE SEQUENCE [LARGE SCALE GENOMIC DNA]</scope>
    <source>
        <strain evidence="3">cv. Jamaican Lion 4</strain>
        <tissue evidence="2">Leaf</tissue>
    </source>
</reference>
<dbReference type="Proteomes" id="UP000525078">
    <property type="component" value="Unassembled WGS sequence"/>
</dbReference>
<evidence type="ECO:0000313" key="2">
    <source>
        <dbReference type="EMBL" id="KAF4380668.1"/>
    </source>
</evidence>
<name>A0A7J6GCX0_CANSA</name>
<dbReference type="PANTHER" id="PTHR35218">
    <property type="entry name" value="RNASE H DOMAIN-CONTAINING PROTEIN"/>
    <property type="match status" value="1"/>
</dbReference>
<dbReference type="InterPro" id="IPR026960">
    <property type="entry name" value="RVT-Znf"/>
</dbReference>
<accession>A0A7J6GCX0</accession>
<proteinExistence type="predicted"/>
<dbReference type="Gene3D" id="3.60.10.10">
    <property type="entry name" value="Endonuclease/exonuclease/phosphatase"/>
    <property type="match status" value="1"/>
</dbReference>
<evidence type="ECO:0000259" key="1">
    <source>
        <dbReference type="Pfam" id="PF13966"/>
    </source>
</evidence>
<protein>
    <recommendedName>
        <fullName evidence="1">Reverse transcriptase zinc-binding domain-containing protein</fullName>
    </recommendedName>
</protein>
<feature type="domain" description="Reverse transcriptase zinc-binding" evidence="1">
    <location>
        <begin position="443"/>
        <end position="536"/>
    </location>
</feature>